<protein>
    <submittedName>
        <fullName evidence="2">Uncharacterized protein</fullName>
    </submittedName>
</protein>
<feature type="transmembrane region" description="Helical" evidence="1">
    <location>
        <begin position="19"/>
        <end position="36"/>
    </location>
</feature>
<gene>
    <name evidence="2" type="ORF">MNBD_ALPHA01-1899</name>
</gene>
<dbReference type="EMBL" id="UOEJ01000253">
    <property type="protein sequence ID" value="VAW06899.1"/>
    <property type="molecule type" value="Genomic_DNA"/>
</dbReference>
<keyword evidence="1" id="KW-1133">Transmembrane helix</keyword>
<evidence type="ECO:0000313" key="2">
    <source>
        <dbReference type="EMBL" id="VAW06899.1"/>
    </source>
</evidence>
<proteinExistence type="predicted"/>
<keyword evidence="1" id="KW-0472">Membrane</keyword>
<feature type="transmembrane region" description="Helical" evidence="1">
    <location>
        <begin position="48"/>
        <end position="67"/>
    </location>
</feature>
<sequence>MNVKSIYPRLSKLLNNNMLFVKALIIASMAVVVMFVDKDNSWCHWTRIAYFSLTVILLLIAVFENRANKLSPLDKVKKYLLDFEEWVQTSTDDYTDYYESAPEFIVRTNDEDNNLDFDQEWTRGEIGAHYKNSNGAYYREICYHGTLLKQIHIVFFDGGKKTVVSPNWESICQGRIYYYLKDSIEYAYQNYLILQHGTDYSIDIRKSGVGGNFDIPVFKDEQELERFMQFCATSQSATPESDRKRQNTLFYDLLDKYEDFRKQSSGRKIKKDKN</sequence>
<reference evidence="2" key="1">
    <citation type="submission" date="2018-06" db="EMBL/GenBank/DDBJ databases">
        <authorList>
            <person name="Zhirakovskaya E."/>
        </authorList>
    </citation>
    <scope>NUCLEOTIDE SEQUENCE</scope>
</reference>
<keyword evidence="1" id="KW-0812">Transmembrane</keyword>
<accession>A0A3B0T3I6</accession>
<dbReference type="AlphaFoldDB" id="A0A3B0T3I6"/>
<organism evidence="2">
    <name type="scientific">hydrothermal vent metagenome</name>
    <dbReference type="NCBI Taxonomy" id="652676"/>
    <lineage>
        <taxon>unclassified sequences</taxon>
        <taxon>metagenomes</taxon>
        <taxon>ecological metagenomes</taxon>
    </lineage>
</organism>
<evidence type="ECO:0000256" key="1">
    <source>
        <dbReference type="SAM" id="Phobius"/>
    </source>
</evidence>
<name>A0A3B0T3I6_9ZZZZ</name>